<feature type="compositionally biased region" description="Polar residues" evidence="1">
    <location>
        <begin position="774"/>
        <end position="785"/>
    </location>
</feature>
<feature type="domain" description="Chitin-binding type-2" evidence="2">
    <location>
        <begin position="91"/>
        <end position="149"/>
    </location>
</feature>
<dbReference type="PROSITE" id="PS50940">
    <property type="entry name" value="CHIT_BIND_II"/>
    <property type="match status" value="1"/>
</dbReference>
<dbReference type="Pfam" id="PF01607">
    <property type="entry name" value="CBM_14"/>
    <property type="match status" value="1"/>
</dbReference>
<gene>
    <name evidence="3" type="ORF">RUM43_013905</name>
</gene>
<proteinExistence type="predicted"/>
<feature type="region of interest" description="Disordered" evidence="1">
    <location>
        <begin position="171"/>
        <end position="282"/>
    </location>
</feature>
<feature type="compositionally biased region" description="Polar residues" evidence="1">
    <location>
        <begin position="316"/>
        <end position="327"/>
    </location>
</feature>
<dbReference type="GO" id="GO:0005576">
    <property type="term" value="C:extracellular region"/>
    <property type="evidence" value="ECO:0007669"/>
    <property type="project" value="InterPro"/>
</dbReference>
<evidence type="ECO:0000259" key="2">
    <source>
        <dbReference type="PROSITE" id="PS50940"/>
    </source>
</evidence>
<evidence type="ECO:0000313" key="4">
    <source>
        <dbReference type="Proteomes" id="UP001372834"/>
    </source>
</evidence>
<feature type="compositionally biased region" description="Polar residues" evidence="1">
    <location>
        <begin position="205"/>
        <end position="228"/>
    </location>
</feature>
<feature type="compositionally biased region" description="Polar residues" evidence="1">
    <location>
        <begin position="671"/>
        <end position="697"/>
    </location>
</feature>
<feature type="compositionally biased region" description="Low complexity" evidence="1">
    <location>
        <begin position="659"/>
        <end position="670"/>
    </location>
</feature>
<feature type="compositionally biased region" description="Polar residues" evidence="1">
    <location>
        <begin position="1069"/>
        <end position="1084"/>
    </location>
</feature>
<feature type="region of interest" description="Disordered" evidence="1">
    <location>
        <begin position="846"/>
        <end position="884"/>
    </location>
</feature>
<dbReference type="InterPro" id="IPR052976">
    <property type="entry name" value="Scoloptoxin-like"/>
</dbReference>
<dbReference type="Proteomes" id="UP001372834">
    <property type="component" value="Unassembled WGS sequence"/>
</dbReference>
<name>A0AAN8P1M8_POLSC</name>
<dbReference type="InterPro" id="IPR036508">
    <property type="entry name" value="Chitin-bd_dom_sf"/>
</dbReference>
<feature type="compositionally biased region" description="Polar residues" evidence="1">
    <location>
        <begin position="1439"/>
        <end position="1449"/>
    </location>
</feature>
<sequence length="2152" mass="238073">MLLTYVCIDSVTLAVLTTPIINFVNLEGKTSDEPVRMASDSLVVKSYKGAEAATLPPSDSKERSEEFQVYQGVMGRPGVDFPTFSTIPVTSFSCRGVKKSGYYADLDTDCQVFHVCDRNRKISFLCPNGTIFRQSHLICDWWFRVDCGKSVELYDESAEQLAADQKVYKARSEEREKRRRLSKAFPLNQGVGNANLQDQLRDQIESTNSQGEHQQQQKKSNHFGSGTRKTQHEKKNSIKVNTTGRSKVANANAEENSRFRNQDHRQQSFNRQQSNEFTINQKPNLEFDGIVSERENIYGAESGSLVEDLTHRSQNLATQNQQTSSVESNYRSNNNYGSNNFKKDNSEKINFNGVNEYYISSEGNTQVSEQQNNGNGNFRGGINVESHKHSNNENSNFYVNNVHQETSGVLTEQGDDKSINQNINYNFEHQGINFDNSQSQVSGSYGTQNEVQRQVSNTQNVQQAPNTHNVVQSQYLTVQTNEKSVSSGTQAAHLNGQNLISGTQTFDKTIQNESINQQNGQSDGQRILSDTLNSRLNSQNEWSQNIAQNQQTDARNLYNDAQFPTLNVNNTQLTRQFQVTVAQNFHNASQNQPSGVQNIKSNEESHISFKSSQDQSSIQNTDQNHLLGIQGSSVGQQNEQNQGVRNEQINTQSIYSGFESHSSAAESQSQVPESQDAQSFSQSLSSHNLNTKITNTTPRVGFNPISVNYLTETRTTEPDAPYTTNTYQSTYNVNGGGVTNIGVNVEGRFSSLSRPFQNFNVTQSTVGLDDYNRNTEQTGEFTGTPSFSSSSSRSSATPTPNYSSLNNYQTTSSGFVNYNQQNQHFNNNGNVVSFNYSTIQTSFQQGHTNSDVSTSRASSNSFQTGNSFATSQSPLVTNASPNGQTATLPFSYQNSNINQGHTREVSGFGSINHQNNFQASSEIQNKNINANYNTFIASSQQATKTNQEGNLSQNDRTKFDQIAKNIYQNGNVGTSSHVTLGANTNTYTQKQNENAQEIQNSDSGIIASNKFSYDRQELNSKIKSNIDGGFYRTLGNSFRVSDERIINEAKDFHGVNVNSLKPPKDHGINESNRISSTVGQETGTPQFFTTATYPADEEKQFVAETASFGSNREGKSYSEKPKQFIVPPKANQFETATESFYKTTYQAGSADGFQSTQNFNVPSQYSTINTGISSNTPVNQNSQKVTTLGGSQSYIQQSWPSTTFQPYWETTTGSPADNVYFTTFAPDNPGNPSTESFRFGEISQPTLSSLQHESKVPTPASDVNLSLQELNINKETVQRNTEEKSYEDLVREGLEVPPSSGPNAIRSFALYFGATNETVENQTVPYIQVNHNVDDAQTLSPFELKKKEVVKQVDELVQKNSGNVSGIDVKPKVGELPSSLTVHTQDSYINLFGKNENQANIEVTTTAPATLNNIKEFEFGTTDFGAFTEEPTVINSELTKNDLDGSQSRGIVESDPEEGSSRNNVTPDLRKLAQVFTKALSAYLDDPQAFKKALSEIRPTEPAVQSKSGRLISGEYSAALQEDDEVLDFSDVTKSTLKKKISKEENVDEVVTEPYNPNYSESDNVVLSGNKTSWATNIELTAPIHETLDESQSSYYTPPTFGGRTNAVAEVINDLLDYQSLVTESNQEADSYFPITTTDSSNQKVGGFQNNNKKTTKYSPYGAELSSSPFPPLGPTSPEARGIAVTDNYFSSGDREITTSFYSHFTQNRTEEEEIQLAKELNNLVLLPKFTTPRDSFVEHTTINPTISSSQSSIGNRANEFLNIKLGNGHTLETIRNGKSFVLGDEKEETNHRVASNEEVKSELNSSPSTPKGFLITYSLDNSETVTHGPTGTSEDIKPTTFSPGRGSTFNFVTETVPPVFIENSSGSELKNKFLYEYNVRQEETSTPQYSRAIKSLERIAELQETLMLDGGNSSAHQGETKKTAEEIVGHLNMTSSTSHALMKMMEMAAKNETYKRLVLLLVNDKSGKNKTAEEARLSLLRALLSPVILPDRTLPKPVPLISDLQEIRSANLRRSKSIKEDFVVNSVPTDTSNTPTITTTTTHRVSQSLTTTAAATSAPSTTTTTVKPTVLYYPTTYRNHMLLKGSKANADVKNNSEKSELGNIDVLRRTIQNSKNKQVKINSVHEDAILNSDSRAVELLRSLYSLAARWG</sequence>
<organism evidence="3 4">
    <name type="scientific">Polyplax serrata</name>
    <name type="common">Common mouse louse</name>
    <dbReference type="NCBI Taxonomy" id="468196"/>
    <lineage>
        <taxon>Eukaryota</taxon>
        <taxon>Metazoa</taxon>
        <taxon>Ecdysozoa</taxon>
        <taxon>Arthropoda</taxon>
        <taxon>Hexapoda</taxon>
        <taxon>Insecta</taxon>
        <taxon>Pterygota</taxon>
        <taxon>Neoptera</taxon>
        <taxon>Paraneoptera</taxon>
        <taxon>Psocodea</taxon>
        <taxon>Troctomorpha</taxon>
        <taxon>Phthiraptera</taxon>
        <taxon>Anoplura</taxon>
        <taxon>Polyplacidae</taxon>
        <taxon>Polyplax</taxon>
    </lineage>
</organism>
<dbReference type="Gene3D" id="2.170.140.10">
    <property type="entry name" value="Chitin binding domain"/>
    <property type="match status" value="1"/>
</dbReference>
<dbReference type="InterPro" id="IPR002557">
    <property type="entry name" value="Chitin-bd_dom"/>
</dbReference>
<feature type="compositionally biased region" description="Basic and acidic residues" evidence="1">
    <location>
        <begin position="255"/>
        <end position="266"/>
    </location>
</feature>
<feature type="compositionally biased region" description="Low complexity" evidence="1">
    <location>
        <begin position="786"/>
        <end position="795"/>
    </location>
</feature>
<comment type="caution">
    <text evidence="3">The sequence shown here is derived from an EMBL/GenBank/DDBJ whole genome shotgun (WGS) entry which is preliminary data.</text>
</comment>
<feature type="compositionally biased region" description="Low complexity" evidence="1">
    <location>
        <begin position="328"/>
        <end position="340"/>
    </location>
</feature>
<dbReference type="EMBL" id="JAWJWE010000008">
    <property type="protein sequence ID" value="KAK6631839.1"/>
    <property type="molecule type" value="Genomic_DNA"/>
</dbReference>
<dbReference type="SUPFAM" id="SSF57625">
    <property type="entry name" value="Invertebrate chitin-binding proteins"/>
    <property type="match status" value="1"/>
</dbReference>
<evidence type="ECO:0000313" key="3">
    <source>
        <dbReference type="EMBL" id="KAK6631839.1"/>
    </source>
</evidence>
<dbReference type="SMART" id="SM00494">
    <property type="entry name" value="ChtBD2"/>
    <property type="match status" value="1"/>
</dbReference>
<feature type="region of interest" description="Disordered" evidence="1">
    <location>
        <begin position="1057"/>
        <end position="1084"/>
    </location>
</feature>
<feature type="region of interest" description="Disordered" evidence="1">
    <location>
        <begin position="316"/>
        <end position="344"/>
    </location>
</feature>
<reference evidence="3 4" key="1">
    <citation type="submission" date="2023-10" db="EMBL/GenBank/DDBJ databases">
        <title>Genomes of two closely related lineages of the louse Polyplax serrata with different host specificities.</title>
        <authorList>
            <person name="Martinu J."/>
            <person name="Tarabai H."/>
            <person name="Stefka J."/>
            <person name="Hypsa V."/>
        </authorList>
    </citation>
    <scope>NUCLEOTIDE SEQUENCE [LARGE SCALE GENOMIC DNA]</scope>
    <source>
        <strain evidence="3">HR10_N</strain>
    </source>
</reference>
<feature type="region of interest" description="Disordered" evidence="1">
    <location>
        <begin position="1439"/>
        <end position="1465"/>
    </location>
</feature>
<feature type="region of interest" description="Disordered" evidence="1">
    <location>
        <begin position="658"/>
        <end position="697"/>
    </location>
</feature>
<accession>A0AAN8P1M8</accession>
<feature type="region of interest" description="Disordered" evidence="1">
    <location>
        <begin position="767"/>
        <end position="808"/>
    </location>
</feature>
<dbReference type="PANTHER" id="PTHR22933">
    <property type="entry name" value="FI18007P1-RELATED"/>
    <property type="match status" value="1"/>
</dbReference>
<dbReference type="PANTHER" id="PTHR22933:SF42">
    <property type="entry name" value="FI18455P1-RELATED"/>
    <property type="match status" value="1"/>
</dbReference>
<evidence type="ECO:0000256" key="1">
    <source>
        <dbReference type="SAM" id="MobiDB-lite"/>
    </source>
</evidence>
<dbReference type="GO" id="GO:0008061">
    <property type="term" value="F:chitin binding"/>
    <property type="evidence" value="ECO:0007669"/>
    <property type="project" value="InterPro"/>
</dbReference>
<protein>
    <recommendedName>
        <fullName evidence="2">Chitin-binding type-2 domain-containing protein</fullName>
    </recommendedName>
</protein>
<feature type="compositionally biased region" description="Polar residues" evidence="1">
    <location>
        <begin position="267"/>
        <end position="282"/>
    </location>
</feature>
<feature type="compositionally biased region" description="Polar residues" evidence="1">
    <location>
        <begin position="796"/>
        <end position="808"/>
    </location>
</feature>